<dbReference type="InterPro" id="IPR050083">
    <property type="entry name" value="HtpX_protease"/>
</dbReference>
<evidence type="ECO:0000256" key="1">
    <source>
        <dbReference type="ARBA" id="ARBA00004651"/>
    </source>
</evidence>
<name>A0ABY3X4X9_9GAMM</name>
<comment type="similarity">
    <text evidence="2 12">Belongs to the peptidase M48B family.</text>
</comment>
<dbReference type="EMBL" id="CP093379">
    <property type="protein sequence ID" value="UNM95850.1"/>
    <property type="molecule type" value="Genomic_DNA"/>
</dbReference>
<dbReference type="RefSeq" id="WP_242148522.1">
    <property type="nucleotide sequence ID" value="NZ_CP093379.1"/>
</dbReference>
<dbReference type="GO" id="GO:0008233">
    <property type="term" value="F:peptidase activity"/>
    <property type="evidence" value="ECO:0007669"/>
    <property type="project" value="UniProtKB-KW"/>
</dbReference>
<proteinExistence type="inferred from homology"/>
<feature type="binding site" evidence="12">
    <location>
        <position position="151"/>
    </location>
    <ligand>
        <name>Zn(2+)</name>
        <dbReference type="ChEBI" id="CHEBI:29105"/>
        <note>catalytic</note>
    </ligand>
</feature>
<dbReference type="PANTHER" id="PTHR43221:SF1">
    <property type="entry name" value="PROTEASE HTPX"/>
    <property type="match status" value="1"/>
</dbReference>
<organism evidence="14 15">
    <name type="scientific">Ignatzschineria rhizosphaerae</name>
    <dbReference type="NCBI Taxonomy" id="2923279"/>
    <lineage>
        <taxon>Bacteria</taxon>
        <taxon>Pseudomonadati</taxon>
        <taxon>Pseudomonadota</taxon>
        <taxon>Gammaproteobacteria</taxon>
        <taxon>Cardiobacteriales</taxon>
        <taxon>Ignatzschineriaceae</taxon>
        <taxon>Ignatzschineria</taxon>
    </lineage>
</organism>
<evidence type="ECO:0000256" key="6">
    <source>
        <dbReference type="ARBA" id="ARBA00022723"/>
    </source>
</evidence>
<evidence type="ECO:0000256" key="3">
    <source>
        <dbReference type="ARBA" id="ARBA00022475"/>
    </source>
</evidence>
<keyword evidence="3 12" id="KW-1003">Cell membrane</keyword>
<evidence type="ECO:0000256" key="8">
    <source>
        <dbReference type="ARBA" id="ARBA00022833"/>
    </source>
</evidence>
<dbReference type="NCBIfam" id="NF003965">
    <property type="entry name" value="PRK05457.1"/>
    <property type="match status" value="1"/>
</dbReference>
<dbReference type="Proteomes" id="UP000829542">
    <property type="component" value="Chromosome"/>
</dbReference>
<protein>
    <recommendedName>
        <fullName evidence="12">Protease HtpX</fullName>
        <ecNumber evidence="12">3.4.24.-</ecNumber>
    </recommendedName>
    <alternativeName>
        <fullName evidence="12">Heat shock protein HtpX</fullName>
    </alternativeName>
</protein>
<sequence length="289" mass="31177">MLKRFAFFTLTNIAVIAVVTIIMGILQALGIVPAGGTSTYAGLFIFCLVWGMGGSIFSLLISKWAAKRSMGVYIIEEPQNEFETWYVGVVTRQAETLGIKTPEIGIFEDPSPNAFATGATKNSSLVAINTGLINSMNKDELEAVIGHEMAHVANGDMVTMMLLQGVINAFVMFFARVLARVIASQVRSEVAGLVYFATTFVLQILFGILASLITSAFSRYREYRADEGGARLTSSAQMAAALEALKRGPEAADLEGEFAAFGISGKFGHLFSTHPPLEKRIEALQTVKS</sequence>
<feature type="transmembrane region" description="Helical" evidence="12">
    <location>
        <begin position="157"/>
        <end position="178"/>
    </location>
</feature>
<dbReference type="EC" id="3.4.24.-" evidence="12"/>
<feature type="transmembrane region" description="Helical" evidence="12">
    <location>
        <begin position="7"/>
        <end position="29"/>
    </location>
</feature>
<feature type="binding site" evidence="12">
    <location>
        <position position="147"/>
    </location>
    <ligand>
        <name>Zn(2+)</name>
        <dbReference type="ChEBI" id="CHEBI:29105"/>
        <note>catalytic</note>
    </ligand>
</feature>
<keyword evidence="12" id="KW-0346">Stress response</keyword>
<keyword evidence="9 12" id="KW-1133">Transmembrane helix</keyword>
<comment type="subcellular location">
    <subcellularLocation>
        <location evidence="1 12">Cell membrane</location>
        <topology evidence="1 12">Multi-pass membrane protein</topology>
    </subcellularLocation>
</comment>
<keyword evidence="11 12" id="KW-0472">Membrane</keyword>
<dbReference type="HAMAP" id="MF_00188">
    <property type="entry name" value="Pept_M48_protease_HtpX"/>
    <property type="match status" value="1"/>
</dbReference>
<keyword evidence="5 12" id="KW-0812">Transmembrane</keyword>
<feature type="transmembrane region" description="Helical" evidence="12">
    <location>
        <begin position="41"/>
        <end position="61"/>
    </location>
</feature>
<feature type="domain" description="Peptidase M48" evidence="13">
    <location>
        <begin position="89"/>
        <end position="286"/>
    </location>
</feature>
<evidence type="ECO:0000256" key="11">
    <source>
        <dbReference type="ARBA" id="ARBA00023136"/>
    </source>
</evidence>
<evidence type="ECO:0000313" key="14">
    <source>
        <dbReference type="EMBL" id="UNM95850.1"/>
    </source>
</evidence>
<gene>
    <name evidence="12 14" type="primary">htpX</name>
    <name evidence="14" type="ORF">MMG00_11680</name>
</gene>
<keyword evidence="4 12" id="KW-0645">Protease</keyword>
<evidence type="ECO:0000256" key="5">
    <source>
        <dbReference type="ARBA" id="ARBA00022692"/>
    </source>
</evidence>
<dbReference type="GO" id="GO:0006508">
    <property type="term" value="P:proteolysis"/>
    <property type="evidence" value="ECO:0007669"/>
    <property type="project" value="UniProtKB-KW"/>
</dbReference>
<evidence type="ECO:0000256" key="4">
    <source>
        <dbReference type="ARBA" id="ARBA00022670"/>
    </source>
</evidence>
<evidence type="ECO:0000256" key="10">
    <source>
        <dbReference type="ARBA" id="ARBA00023049"/>
    </source>
</evidence>
<feature type="transmembrane region" description="Helical" evidence="12">
    <location>
        <begin position="190"/>
        <end position="214"/>
    </location>
</feature>
<evidence type="ECO:0000313" key="15">
    <source>
        <dbReference type="Proteomes" id="UP000829542"/>
    </source>
</evidence>
<keyword evidence="10 12" id="KW-0482">Metalloprotease</keyword>
<accession>A0ABY3X4X9</accession>
<reference evidence="14 15" key="1">
    <citation type="submission" date="2022-03" db="EMBL/GenBank/DDBJ databases">
        <title>Ignatzschineria rhizosphaerae HR5S32.</title>
        <authorList>
            <person name="Sun J.Q."/>
            <person name="Feng J.Y."/>
        </authorList>
    </citation>
    <scope>NUCLEOTIDE SEQUENCE [LARGE SCALE GENOMIC DNA]</scope>
    <source>
        <strain evidence="14 15">HR5S32</strain>
    </source>
</reference>
<keyword evidence="6 12" id="KW-0479">Metal-binding</keyword>
<feature type="binding site" evidence="12">
    <location>
        <position position="222"/>
    </location>
    <ligand>
        <name>Zn(2+)</name>
        <dbReference type="ChEBI" id="CHEBI:29105"/>
        <note>catalytic</note>
    </ligand>
</feature>
<feature type="active site" evidence="12">
    <location>
        <position position="148"/>
    </location>
</feature>
<evidence type="ECO:0000259" key="13">
    <source>
        <dbReference type="Pfam" id="PF01435"/>
    </source>
</evidence>
<dbReference type="InterPro" id="IPR001915">
    <property type="entry name" value="Peptidase_M48"/>
</dbReference>
<comment type="cofactor">
    <cofactor evidence="12">
        <name>Zn(2+)</name>
        <dbReference type="ChEBI" id="CHEBI:29105"/>
    </cofactor>
    <text evidence="12">Binds 1 zinc ion per subunit.</text>
</comment>
<dbReference type="PANTHER" id="PTHR43221">
    <property type="entry name" value="PROTEASE HTPX"/>
    <property type="match status" value="1"/>
</dbReference>
<keyword evidence="15" id="KW-1185">Reference proteome</keyword>
<dbReference type="CDD" id="cd07335">
    <property type="entry name" value="M48B_HtpX_like"/>
    <property type="match status" value="1"/>
</dbReference>
<dbReference type="Pfam" id="PF01435">
    <property type="entry name" value="Peptidase_M48"/>
    <property type="match status" value="1"/>
</dbReference>
<evidence type="ECO:0000256" key="9">
    <source>
        <dbReference type="ARBA" id="ARBA00022989"/>
    </source>
</evidence>
<evidence type="ECO:0000256" key="2">
    <source>
        <dbReference type="ARBA" id="ARBA00009779"/>
    </source>
</evidence>
<evidence type="ECO:0000256" key="12">
    <source>
        <dbReference type="HAMAP-Rule" id="MF_00188"/>
    </source>
</evidence>
<dbReference type="Gene3D" id="3.30.2010.10">
    <property type="entry name" value="Metalloproteases ('zincins'), catalytic domain"/>
    <property type="match status" value="1"/>
</dbReference>
<keyword evidence="7 12" id="KW-0378">Hydrolase</keyword>
<keyword evidence="8 12" id="KW-0862">Zinc</keyword>
<dbReference type="InterPro" id="IPR022919">
    <property type="entry name" value="Pept_M48_protease_HtpX"/>
</dbReference>
<evidence type="ECO:0000256" key="7">
    <source>
        <dbReference type="ARBA" id="ARBA00022801"/>
    </source>
</evidence>